<evidence type="ECO:0000313" key="2">
    <source>
        <dbReference type="Proteomes" id="UP000735302"/>
    </source>
</evidence>
<sequence length="64" mass="7054">MHGKGRRPDLPWVSLTWTFATALLPERRGQSHLWGAQVLAGEACAKHSPCDGRLHHPPSADCLE</sequence>
<comment type="caution">
    <text evidence="1">The sequence shown here is derived from an EMBL/GenBank/DDBJ whole genome shotgun (WGS) entry which is preliminary data.</text>
</comment>
<feature type="non-terminal residue" evidence="1">
    <location>
        <position position="64"/>
    </location>
</feature>
<dbReference type="Proteomes" id="UP000735302">
    <property type="component" value="Unassembled WGS sequence"/>
</dbReference>
<protein>
    <recommendedName>
        <fullName evidence="3">Secreted protein</fullName>
    </recommendedName>
</protein>
<reference evidence="1 2" key="1">
    <citation type="journal article" date="2021" name="Elife">
        <title>Chloroplast acquisition without the gene transfer in kleptoplastic sea slugs, Plakobranchus ocellatus.</title>
        <authorList>
            <person name="Maeda T."/>
            <person name="Takahashi S."/>
            <person name="Yoshida T."/>
            <person name="Shimamura S."/>
            <person name="Takaki Y."/>
            <person name="Nagai Y."/>
            <person name="Toyoda A."/>
            <person name="Suzuki Y."/>
            <person name="Arimoto A."/>
            <person name="Ishii H."/>
            <person name="Satoh N."/>
            <person name="Nishiyama T."/>
            <person name="Hasebe M."/>
            <person name="Maruyama T."/>
            <person name="Minagawa J."/>
            <person name="Obokata J."/>
            <person name="Shigenobu S."/>
        </authorList>
    </citation>
    <scope>NUCLEOTIDE SEQUENCE [LARGE SCALE GENOMIC DNA]</scope>
</reference>
<evidence type="ECO:0008006" key="3">
    <source>
        <dbReference type="Google" id="ProtNLM"/>
    </source>
</evidence>
<organism evidence="1 2">
    <name type="scientific">Plakobranchus ocellatus</name>
    <dbReference type="NCBI Taxonomy" id="259542"/>
    <lineage>
        <taxon>Eukaryota</taxon>
        <taxon>Metazoa</taxon>
        <taxon>Spiralia</taxon>
        <taxon>Lophotrochozoa</taxon>
        <taxon>Mollusca</taxon>
        <taxon>Gastropoda</taxon>
        <taxon>Heterobranchia</taxon>
        <taxon>Euthyneura</taxon>
        <taxon>Panpulmonata</taxon>
        <taxon>Sacoglossa</taxon>
        <taxon>Placobranchoidea</taxon>
        <taxon>Plakobranchidae</taxon>
        <taxon>Plakobranchus</taxon>
    </lineage>
</organism>
<proteinExistence type="predicted"/>
<keyword evidence="2" id="KW-1185">Reference proteome</keyword>
<name>A0AAV4AS67_9GAST</name>
<dbReference type="EMBL" id="BLXT01004081">
    <property type="protein sequence ID" value="GFO09418.1"/>
    <property type="molecule type" value="Genomic_DNA"/>
</dbReference>
<accession>A0AAV4AS67</accession>
<evidence type="ECO:0000313" key="1">
    <source>
        <dbReference type="EMBL" id="GFO09418.1"/>
    </source>
</evidence>
<dbReference type="AlphaFoldDB" id="A0AAV4AS67"/>
<gene>
    <name evidence="1" type="ORF">PoB_003592300</name>
</gene>